<dbReference type="GO" id="GO:0008270">
    <property type="term" value="F:zinc ion binding"/>
    <property type="evidence" value="ECO:0007669"/>
    <property type="project" value="UniProtKB-KW"/>
</dbReference>
<dbReference type="Gene3D" id="6.10.140.2220">
    <property type="match status" value="1"/>
</dbReference>
<dbReference type="SUPFAM" id="SSF144232">
    <property type="entry name" value="HIT/MYND zinc finger-like"/>
    <property type="match status" value="1"/>
</dbReference>
<evidence type="ECO:0000256" key="3">
    <source>
        <dbReference type="ARBA" id="ARBA00022833"/>
    </source>
</evidence>
<dbReference type="EMBL" id="FO082277">
    <property type="protein sequence ID" value="CCO15101.1"/>
    <property type="molecule type" value="Genomic_DNA"/>
</dbReference>
<gene>
    <name evidence="7" type="ORF">Bathy02g06150</name>
</gene>
<dbReference type="InterPro" id="IPR002893">
    <property type="entry name" value="Znf_MYND"/>
</dbReference>
<feature type="region of interest" description="Disordered" evidence="5">
    <location>
        <begin position="1"/>
        <end position="21"/>
    </location>
</feature>
<dbReference type="Gene3D" id="1.25.40.10">
    <property type="entry name" value="Tetratricopeptide repeat domain"/>
    <property type="match status" value="1"/>
</dbReference>
<protein>
    <recommendedName>
        <fullName evidence="6">MYND-type domain-containing protein</fullName>
    </recommendedName>
</protein>
<dbReference type="PROSITE" id="PS50865">
    <property type="entry name" value="ZF_MYND_2"/>
    <property type="match status" value="1"/>
</dbReference>
<dbReference type="AlphaFoldDB" id="K8EB87"/>
<proteinExistence type="predicted"/>
<dbReference type="InterPro" id="IPR011990">
    <property type="entry name" value="TPR-like_helical_dom_sf"/>
</dbReference>
<reference evidence="7 8" key="1">
    <citation type="submission" date="2011-10" db="EMBL/GenBank/DDBJ databases">
        <authorList>
            <person name="Genoscope - CEA"/>
        </authorList>
    </citation>
    <scope>NUCLEOTIDE SEQUENCE [LARGE SCALE GENOMIC DNA]</scope>
    <source>
        <strain evidence="7 8">RCC 1105</strain>
    </source>
</reference>
<organism evidence="7 8">
    <name type="scientific">Bathycoccus prasinos</name>
    <dbReference type="NCBI Taxonomy" id="41875"/>
    <lineage>
        <taxon>Eukaryota</taxon>
        <taxon>Viridiplantae</taxon>
        <taxon>Chlorophyta</taxon>
        <taxon>Mamiellophyceae</taxon>
        <taxon>Mamiellales</taxon>
        <taxon>Bathycoccaceae</taxon>
        <taxon>Bathycoccus</taxon>
    </lineage>
</organism>
<dbReference type="STRING" id="41875.K8EB87"/>
<dbReference type="KEGG" id="bpg:Bathy02g06150"/>
<keyword evidence="2 4" id="KW-0863">Zinc-finger</keyword>
<keyword evidence="3" id="KW-0862">Zinc</keyword>
<evidence type="ECO:0000259" key="6">
    <source>
        <dbReference type="PROSITE" id="PS50865"/>
    </source>
</evidence>
<evidence type="ECO:0000256" key="5">
    <source>
        <dbReference type="SAM" id="MobiDB-lite"/>
    </source>
</evidence>
<dbReference type="Proteomes" id="UP000198341">
    <property type="component" value="Chromosome 2"/>
</dbReference>
<accession>K8EB87</accession>
<keyword evidence="8" id="KW-1185">Reference proteome</keyword>
<dbReference type="GeneID" id="19017730"/>
<evidence type="ECO:0000256" key="4">
    <source>
        <dbReference type="PROSITE-ProRule" id="PRU00134"/>
    </source>
</evidence>
<evidence type="ECO:0000313" key="8">
    <source>
        <dbReference type="Proteomes" id="UP000198341"/>
    </source>
</evidence>
<dbReference type="OrthoDB" id="432970at2759"/>
<name>K8EB87_9CHLO</name>
<keyword evidence="1" id="KW-0479">Metal-binding</keyword>
<dbReference type="SUPFAM" id="SSF48452">
    <property type="entry name" value="TPR-like"/>
    <property type="match status" value="1"/>
</dbReference>
<dbReference type="PROSITE" id="PS01360">
    <property type="entry name" value="ZF_MYND_1"/>
    <property type="match status" value="1"/>
</dbReference>
<dbReference type="Pfam" id="PF01753">
    <property type="entry name" value="zf-MYND"/>
    <property type="match status" value="1"/>
</dbReference>
<sequence>MKPTSAHSSSSSDSESDDDDDEINKFCLNCRTRGDFLKVCARCKSVYFCNSECQREAHKEHSKVCVSKAPAPLNLPKGMPAPKTEEEKKNEIEIETKRIETKLLPSVLNNNSSSSSANKTNFGVGNPPEEALVDEFEDALVFAITNENESLERKCRIGLAHVYLYSSRAKEGLHYLEPVVEYYKREGTVEAVEPHVLAAECCVKLSSLLGDEDEQKEKFKERCKVELAAALDAATEYTQKDETKQAEILLRCGICLLDGKLFDKAIGVFIQASACAEKLNAHGIAARAKNRVGHALIQMKRPSDAIVAWKDELESLEKFKNNDDVKNESDKALDVKKAAFLKSMCHGNIFAAYAFLGAVDDARVHSNLAIINAKESGDANELKRTLVQQKATWDALNRDDMRAELEKVSVE</sequence>
<dbReference type="RefSeq" id="XP_007514861.1">
    <property type="nucleotide sequence ID" value="XM_007514799.1"/>
</dbReference>
<evidence type="ECO:0000256" key="2">
    <source>
        <dbReference type="ARBA" id="ARBA00022771"/>
    </source>
</evidence>
<dbReference type="eggNOG" id="ENOG502SCIV">
    <property type="taxonomic scope" value="Eukaryota"/>
</dbReference>
<evidence type="ECO:0000256" key="1">
    <source>
        <dbReference type="ARBA" id="ARBA00022723"/>
    </source>
</evidence>
<feature type="domain" description="MYND-type" evidence="6">
    <location>
        <begin position="27"/>
        <end position="65"/>
    </location>
</feature>
<evidence type="ECO:0000313" key="7">
    <source>
        <dbReference type="EMBL" id="CCO15101.1"/>
    </source>
</evidence>